<accession>A0A067JLC3</accession>
<sequence>MIRMKRRSFCLLGLAGVSPDLPPPRRCKPPSTVVGRSDFTGIEQLIYQNARNLCDELGLGVPNLAGNGLNSGFATAVHGSSVRRVLPAKSIGEKDSPGSEELSTRVPRLKAARNGVDRLKKKMVRCDLLERDLSYFRHQLHE</sequence>
<protein>
    <submittedName>
        <fullName evidence="1">Uncharacterized protein</fullName>
    </submittedName>
</protein>
<organism evidence="1 2">
    <name type="scientific">Jatropha curcas</name>
    <name type="common">Barbados nut</name>
    <dbReference type="NCBI Taxonomy" id="180498"/>
    <lineage>
        <taxon>Eukaryota</taxon>
        <taxon>Viridiplantae</taxon>
        <taxon>Streptophyta</taxon>
        <taxon>Embryophyta</taxon>
        <taxon>Tracheophyta</taxon>
        <taxon>Spermatophyta</taxon>
        <taxon>Magnoliopsida</taxon>
        <taxon>eudicotyledons</taxon>
        <taxon>Gunneridae</taxon>
        <taxon>Pentapetalae</taxon>
        <taxon>rosids</taxon>
        <taxon>fabids</taxon>
        <taxon>Malpighiales</taxon>
        <taxon>Euphorbiaceae</taxon>
        <taxon>Crotonoideae</taxon>
        <taxon>Jatropheae</taxon>
        <taxon>Jatropha</taxon>
    </lineage>
</organism>
<evidence type="ECO:0000313" key="1">
    <source>
        <dbReference type="EMBL" id="KDP24766.1"/>
    </source>
</evidence>
<gene>
    <name evidence="1" type="ORF">JCGZ_25426</name>
</gene>
<dbReference type="EMBL" id="KK915069">
    <property type="protein sequence ID" value="KDP24766.1"/>
    <property type="molecule type" value="Genomic_DNA"/>
</dbReference>
<reference evidence="1 2" key="1">
    <citation type="journal article" date="2014" name="PLoS ONE">
        <title>Global Analysis of Gene Expression Profiles in Physic Nut (Jatropha curcas L.) Seedlings Exposed to Salt Stress.</title>
        <authorList>
            <person name="Zhang L."/>
            <person name="Zhang C."/>
            <person name="Wu P."/>
            <person name="Chen Y."/>
            <person name="Li M."/>
            <person name="Jiang H."/>
            <person name="Wu G."/>
        </authorList>
    </citation>
    <scope>NUCLEOTIDE SEQUENCE [LARGE SCALE GENOMIC DNA]</scope>
    <source>
        <strain evidence="2">cv. GZQX0401</strain>
        <tissue evidence="1">Young leaves</tissue>
    </source>
</reference>
<proteinExistence type="predicted"/>
<evidence type="ECO:0000313" key="2">
    <source>
        <dbReference type="Proteomes" id="UP000027138"/>
    </source>
</evidence>
<name>A0A067JLC3_JATCU</name>
<keyword evidence="2" id="KW-1185">Reference proteome</keyword>
<dbReference type="Proteomes" id="UP000027138">
    <property type="component" value="Unassembled WGS sequence"/>
</dbReference>
<dbReference type="AlphaFoldDB" id="A0A067JLC3"/>